<reference evidence="1" key="2">
    <citation type="journal article" date="2015" name="Fish Shellfish Immunol.">
        <title>Early steps in the European eel (Anguilla anguilla)-Vibrio vulnificus interaction in the gills: Role of the RtxA13 toxin.</title>
        <authorList>
            <person name="Callol A."/>
            <person name="Pajuelo D."/>
            <person name="Ebbesson L."/>
            <person name="Teles M."/>
            <person name="MacKenzie S."/>
            <person name="Amaro C."/>
        </authorList>
    </citation>
    <scope>NUCLEOTIDE SEQUENCE</scope>
</reference>
<organism evidence="1">
    <name type="scientific">Anguilla anguilla</name>
    <name type="common">European freshwater eel</name>
    <name type="synonym">Muraena anguilla</name>
    <dbReference type="NCBI Taxonomy" id="7936"/>
    <lineage>
        <taxon>Eukaryota</taxon>
        <taxon>Metazoa</taxon>
        <taxon>Chordata</taxon>
        <taxon>Craniata</taxon>
        <taxon>Vertebrata</taxon>
        <taxon>Euteleostomi</taxon>
        <taxon>Actinopterygii</taxon>
        <taxon>Neopterygii</taxon>
        <taxon>Teleostei</taxon>
        <taxon>Anguilliformes</taxon>
        <taxon>Anguillidae</taxon>
        <taxon>Anguilla</taxon>
    </lineage>
</organism>
<proteinExistence type="predicted"/>
<evidence type="ECO:0000313" key="1">
    <source>
        <dbReference type="EMBL" id="JAH24986.1"/>
    </source>
</evidence>
<dbReference type="AlphaFoldDB" id="A0A0E9R756"/>
<accession>A0A0E9R756</accession>
<reference evidence="1" key="1">
    <citation type="submission" date="2014-11" db="EMBL/GenBank/DDBJ databases">
        <authorList>
            <person name="Amaro Gonzalez C."/>
        </authorList>
    </citation>
    <scope>NUCLEOTIDE SEQUENCE</scope>
</reference>
<sequence>MSYRSTYRKKFNKGMMEVSLANKVPPKKFLQQAYTVEV</sequence>
<protein>
    <submittedName>
        <fullName evidence="1">Uncharacterized protein</fullName>
    </submittedName>
</protein>
<dbReference type="EMBL" id="GBXM01083591">
    <property type="protein sequence ID" value="JAH24986.1"/>
    <property type="molecule type" value="Transcribed_RNA"/>
</dbReference>
<name>A0A0E9R756_ANGAN</name>